<comment type="caution">
    <text evidence="1">The sequence shown here is derived from an EMBL/GenBank/DDBJ whole genome shotgun (WGS) entry which is preliminary data.</text>
</comment>
<evidence type="ECO:0000313" key="2">
    <source>
        <dbReference type="Proteomes" id="UP000565724"/>
    </source>
</evidence>
<dbReference type="AlphaFoldDB" id="A0A7Y6A1A7"/>
<dbReference type="GO" id="GO:0016740">
    <property type="term" value="F:transferase activity"/>
    <property type="evidence" value="ECO:0007669"/>
    <property type="project" value="UniProtKB-KW"/>
</dbReference>
<dbReference type="RefSeq" id="WP_175347787.1">
    <property type="nucleotide sequence ID" value="NZ_JABMCI010000065.1"/>
</dbReference>
<dbReference type="Proteomes" id="UP000565724">
    <property type="component" value="Unassembled WGS sequence"/>
</dbReference>
<keyword evidence="2" id="KW-1185">Reference proteome</keyword>
<sequence>MYPEPVFDHLAHLSTPIGLFEHALLTEPRPEHGYCLDDVARGLVVTSRQLRPSPQVDALTATYLRFTLFAQDGLGRFHNRRDLSGRWTDTATVEDHWGRALWALGTAAGATRDPRVRRAALDAAVVGMHQRSPWWHAMAYAALGAAEVLEVAPGNRAALALLADARTLLAEPADPAWPWPDARLSYANAVLPEALIALGTALGDDRTLRAGLDLLHWLVAQETHDDHLSLTPAGGWQDGDERPGFDQQPIEVAALAEACWRAFRATRQEIWLTYLDRCVGWFLGANDSEATLYDEVSGGGYDGLHSDGVNQNQGAESTLAALSTLQLGRLALVQAVA</sequence>
<evidence type="ECO:0000313" key="1">
    <source>
        <dbReference type="EMBL" id="NUU17825.1"/>
    </source>
</evidence>
<dbReference type="InterPro" id="IPR008928">
    <property type="entry name" value="6-hairpin_glycosidase_sf"/>
</dbReference>
<accession>A0A7Y6A1A7</accession>
<dbReference type="GO" id="GO:0005975">
    <property type="term" value="P:carbohydrate metabolic process"/>
    <property type="evidence" value="ECO:0007669"/>
    <property type="project" value="InterPro"/>
</dbReference>
<protein>
    <submittedName>
        <fullName evidence="1">Glycosyltransferase</fullName>
    </submittedName>
</protein>
<name>A0A7Y6A1A7_9CELL</name>
<keyword evidence="1" id="KW-0808">Transferase</keyword>
<proteinExistence type="predicted"/>
<reference evidence="1 2" key="1">
    <citation type="submission" date="2020-05" db="EMBL/GenBank/DDBJ databases">
        <title>Genome Sequencing of Type Strains.</title>
        <authorList>
            <person name="Lemaire J.F."/>
            <person name="Inderbitzin P."/>
            <person name="Gregorio O.A."/>
            <person name="Collins S.B."/>
            <person name="Wespe N."/>
            <person name="Knight-Connoni V."/>
        </authorList>
    </citation>
    <scope>NUCLEOTIDE SEQUENCE [LARGE SCALE GENOMIC DNA]</scope>
    <source>
        <strain evidence="1 2">ATCC 25174</strain>
    </source>
</reference>
<dbReference type="SUPFAM" id="SSF48208">
    <property type="entry name" value="Six-hairpin glycosidases"/>
    <property type="match status" value="1"/>
</dbReference>
<dbReference type="EMBL" id="JABMCI010000065">
    <property type="protein sequence ID" value="NUU17825.1"/>
    <property type="molecule type" value="Genomic_DNA"/>
</dbReference>
<organism evidence="1 2">
    <name type="scientific">Cellulomonas humilata</name>
    <dbReference type="NCBI Taxonomy" id="144055"/>
    <lineage>
        <taxon>Bacteria</taxon>
        <taxon>Bacillati</taxon>
        <taxon>Actinomycetota</taxon>
        <taxon>Actinomycetes</taxon>
        <taxon>Micrococcales</taxon>
        <taxon>Cellulomonadaceae</taxon>
        <taxon>Cellulomonas</taxon>
    </lineage>
</organism>
<gene>
    <name evidence="1" type="ORF">HP550_11260</name>
</gene>